<dbReference type="AlphaFoldDB" id="A0A4Y2NCD2"/>
<sequence length="96" mass="10940">MTEEIMKELKNQGVTHVHRISVRSGGQLFDTKYLILAFNTPNYCSQSKLGYMKLTVEPYILTPLRCSKSQLFGHSKGCAVLLNRVTIANIRKMHKL</sequence>
<evidence type="ECO:0000313" key="1">
    <source>
        <dbReference type="EMBL" id="GBN36299.1"/>
    </source>
</evidence>
<accession>A0A4Y2NCD2</accession>
<protein>
    <submittedName>
        <fullName evidence="1">Uncharacterized protein</fullName>
    </submittedName>
</protein>
<name>A0A4Y2NCD2_ARAVE</name>
<dbReference type="OrthoDB" id="10211444at2759"/>
<reference evidence="1 2" key="1">
    <citation type="journal article" date="2019" name="Sci. Rep.">
        <title>Orb-weaving spider Araneus ventricosus genome elucidates the spidroin gene catalogue.</title>
        <authorList>
            <person name="Kono N."/>
            <person name="Nakamura H."/>
            <person name="Ohtoshi R."/>
            <person name="Moran D.A.P."/>
            <person name="Shinohara A."/>
            <person name="Yoshida Y."/>
            <person name="Fujiwara M."/>
            <person name="Mori M."/>
            <person name="Tomita M."/>
            <person name="Arakawa K."/>
        </authorList>
    </citation>
    <scope>NUCLEOTIDE SEQUENCE [LARGE SCALE GENOMIC DNA]</scope>
</reference>
<keyword evidence="2" id="KW-1185">Reference proteome</keyword>
<proteinExistence type="predicted"/>
<gene>
    <name evidence="1" type="ORF">AVEN_8073_1</name>
</gene>
<dbReference type="Proteomes" id="UP000499080">
    <property type="component" value="Unassembled WGS sequence"/>
</dbReference>
<comment type="caution">
    <text evidence="1">The sequence shown here is derived from an EMBL/GenBank/DDBJ whole genome shotgun (WGS) entry which is preliminary data.</text>
</comment>
<organism evidence="1 2">
    <name type="scientific">Araneus ventricosus</name>
    <name type="common">Orbweaver spider</name>
    <name type="synonym">Epeira ventricosa</name>
    <dbReference type="NCBI Taxonomy" id="182803"/>
    <lineage>
        <taxon>Eukaryota</taxon>
        <taxon>Metazoa</taxon>
        <taxon>Ecdysozoa</taxon>
        <taxon>Arthropoda</taxon>
        <taxon>Chelicerata</taxon>
        <taxon>Arachnida</taxon>
        <taxon>Araneae</taxon>
        <taxon>Araneomorphae</taxon>
        <taxon>Entelegynae</taxon>
        <taxon>Araneoidea</taxon>
        <taxon>Araneidae</taxon>
        <taxon>Araneus</taxon>
    </lineage>
</organism>
<evidence type="ECO:0000313" key="2">
    <source>
        <dbReference type="Proteomes" id="UP000499080"/>
    </source>
</evidence>
<dbReference type="EMBL" id="BGPR01008815">
    <property type="protein sequence ID" value="GBN36299.1"/>
    <property type="molecule type" value="Genomic_DNA"/>
</dbReference>